<gene>
    <name evidence="2" type="ORF">N1851_027392</name>
</gene>
<name>A0AA47MAB2_MERPO</name>
<dbReference type="Gene3D" id="6.10.250.970">
    <property type="match status" value="1"/>
</dbReference>
<protein>
    <submittedName>
        <fullName evidence="2">Uncharacterized protein</fullName>
    </submittedName>
</protein>
<comment type="caution">
    <text evidence="2">The sequence shown here is derived from an EMBL/GenBank/DDBJ whole genome shotgun (WGS) entry which is preliminary data.</text>
</comment>
<evidence type="ECO:0000256" key="1">
    <source>
        <dbReference type="SAM" id="MobiDB-lite"/>
    </source>
</evidence>
<proteinExistence type="predicted"/>
<sequence length="132" mass="14980">MDDFDVKQKTEAQSHYLSRLQKLKAHHSVCESRYEKTQTKILNDERERTLFFHHNLNTALTKEMLGHHTDSISTIASSEEEFVPASSEASSDESSERRPNTGSKKRGKEAAGSSSLECRAVPNTIFWAPELR</sequence>
<dbReference type="AlphaFoldDB" id="A0AA47MAB2"/>
<evidence type="ECO:0000313" key="3">
    <source>
        <dbReference type="Proteomes" id="UP001174136"/>
    </source>
</evidence>
<dbReference type="EMBL" id="JAOPHQ010005150">
    <property type="protein sequence ID" value="KAK0136494.1"/>
    <property type="molecule type" value="Genomic_DNA"/>
</dbReference>
<organism evidence="2 3">
    <name type="scientific">Merluccius polli</name>
    <name type="common">Benguela hake</name>
    <name type="synonym">Merluccius cadenati</name>
    <dbReference type="NCBI Taxonomy" id="89951"/>
    <lineage>
        <taxon>Eukaryota</taxon>
        <taxon>Metazoa</taxon>
        <taxon>Chordata</taxon>
        <taxon>Craniata</taxon>
        <taxon>Vertebrata</taxon>
        <taxon>Euteleostomi</taxon>
        <taxon>Actinopterygii</taxon>
        <taxon>Neopterygii</taxon>
        <taxon>Teleostei</taxon>
        <taxon>Neoteleostei</taxon>
        <taxon>Acanthomorphata</taxon>
        <taxon>Zeiogadaria</taxon>
        <taxon>Gadariae</taxon>
        <taxon>Gadiformes</taxon>
        <taxon>Gadoidei</taxon>
        <taxon>Merlucciidae</taxon>
        <taxon>Merluccius</taxon>
    </lineage>
</organism>
<reference evidence="2" key="1">
    <citation type="journal article" date="2023" name="Front. Mar. Sci.">
        <title>A new Merluccius polli reference genome to investigate the effects of global change in West African waters.</title>
        <authorList>
            <person name="Mateo J.L."/>
            <person name="Blanco-Fernandez C."/>
            <person name="Garcia-Vazquez E."/>
            <person name="Machado-Schiaffino G."/>
        </authorList>
    </citation>
    <scope>NUCLEOTIDE SEQUENCE</scope>
    <source>
        <strain evidence="2">C29</strain>
        <tissue evidence="2">Fin</tissue>
    </source>
</reference>
<evidence type="ECO:0000313" key="2">
    <source>
        <dbReference type="EMBL" id="KAK0136494.1"/>
    </source>
</evidence>
<feature type="region of interest" description="Disordered" evidence="1">
    <location>
        <begin position="76"/>
        <end position="116"/>
    </location>
</feature>
<accession>A0AA47MAB2</accession>
<keyword evidence="3" id="KW-1185">Reference proteome</keyword>
<dbReference type="InterPro" id="IPR046370">
    <property type="entry name" value="MAML_N_sf"/>
</dbReference>
<dbReference type="Proteomes" id="UP001174136">
    <property type="component" value="Unassembled WGS sequence"/>
</dbReference>